<sequence>MEDRASSSASENSAEELQRAVRKGELVPYFQPEYDLVSGRPVVFEALSRWLHPERGLVMPDRFIAVAERTGLIGELGRTILAQAGRRVADWHRRGRRIGLAVNVSPSQLRPEFATTMVEFVRALGLPEWTVTAEITETPALSETCEEVETMQALIAAGIGVSVDDFGSGFTSIEALGRMPFTEVKIDRSLMRRPGAEADALAIEAIDVARMRHAVVVAEGIETAQDVARAKGWGCDRGQGFFFSPAVPASDVERLLAAV</sequence>
<proteinExistence type="predicted"/>
<name>A0ABN2RBL7_9MICO</name>
<dbReference type="InterPro" id="IPR001633">
    <property type="entry name" value="EAL_dom"/>
</dbReference>
<organism evidence="2 3">
    <name type="scientific">Agromyces allii</name>
    <dbReference type="NCBI Taxonomy" id="393607"/>
    <lineage>
        <taxon>Bacteria</taxon>
        <taxon>Bacillati</taxon>
        <taxon>Actinomycetota</taxon>
        <taxon>Actinomycetes</taxon>
        <taxon>Micrococcales</taxon>
        <taxon>Microbacteriaceae</taxon>
        <taxon>Agromyces</taxon>
    </lineage>
</organism>
<dbReference type="Gene3D" id="3.20.20.450">
    <property type="entry name" value="EAL domain"/>
    <property type="match status" value="1"/>
</dbReference>
<protein>
    <recommendedName>
        <fullName evidence="1">EAL domain-containing protein</fullName>
    </recommendedName>
</protein>
<comment type="caution">
    <text evidence="2">The sequence shown here is derived from an EMBL/GenBank/DDBJ whole genome shotgun (WGS) entry which is preliminary data.</text>
</comment>
<evidence type="ECO:0000313" key="3">
    <source>
        <dbReference type="Proteomes" id="UP001499954"/>
    </source>
</evidence>
<feature type="domain" description="EAL" evidence="1">
    <location>
        <begin position="10"/>
        <end position="259"/>
    </location>
</feature>
<reference evidence="2 3" key="1">
    <citation type="journal article" date="2019" name="Int. J. Syst. Evol. Microbiol.">
        <title>The Global Catalogue of Microorganisms (GCM) 10K type strain sequencing project: providing services to taxonomists for standard genome sequencing and annotation.</title>
        <authorList>
            <consortium name="The Broad Institute Genomics Platform"/>
            <consortium name="The Broad Institute Genome Sequencing Center for Infectious Disease"/>
            <person name="Wu L."/>
            <person name="Ma J."/>
        </authorList>
    </citation>
    <scope>NUCLEOTIDE SEQUENCE [LARGE SCALE GENOMIC DNA]</scope>
    <source>
        <strain evidence="2 3">JCM 13584</strain>
    </source>
</reference>
<dbReference type="InterPro" id="IPR050706">
    <property type="entry name" value="Cyclic-di-GMP_PDE-like"/>
</dbReference>
<dbReference type="InterPro" id="IPR035919">
    <property type="entry name" value="EAL_sf"/>
</dbReference>
<evidence type="ECO:0000313" key="2">
    <source>
        <dbReference type="EMBL" id="GAA1966064.1"/>
    </source>
</evidence>
<dbReference type="RefSeq" id="WP_170298433.1">
    <property type="nucleotide sequence ID" value="NZ_BAAAMK010000011.1"/>
</dbReference>
<accession>A0ABN2RBL7</accession>
<gene>
    <name evidence="2" type="ORF">GCM10009717_36150</name>
</gene>
<evidence type="ECO:0000259" key="1">
    <source>
        <dbReference type="PROSITE" id="PS50883"/>
    </source>
</evidence>
<dbReference type="CDD" id="cd01948">
    <property type="entry name" value="EAL"/>
    <property type="match status" value="1"/>
</dbReference>
<dbReference type="Proteomes" id="UP001499954">
    <property type="component" value="Unassembled WGS sequence"/>
</dbReference>
<dbReference type="PANTHER" id="PTHR33121">
    <property type="entry name" value="CYCLIC DI-GMP PHOSPHODIESTERASE PDEF"/>
    <property type="match status" value="1"/>
</dbReference>
<dbReference type="SUPFAM" id="SSF141868">
    <property type="entry name" value="EAL domain-like"/>
    <property type="match status" value="1"/>
</dbReference>
<dbReference type="PANTHER" id="PTHR33121:SF70">
    <property type="entry name" value="SIGNALING PROTEIN YKOW"/>
    <property type="match status" value="1"/>
</dbReference>
<dbReference type="PROSITE" id="PS50883">
    <property type="entry name" value="EAL"/>
    <property type="match status" value="1"/>
</dbReference>
<dbReference type="Pfam" id="PF00563">
    <property type="entry name" value="EAL"/>
    <property type="match status" value="1"/>
</dbReference>
<dbReference type="SMART" id="SM00052">
    <property type="entry name" value="EAL"/>
    <property type="match status" value="1"/>
</dbReference>
<dbReference type="EMBL" id="BAAAMK010000011">
    <property type="protein sequence ID" value="GAA1966064.1"/>
    <property type="molecule type" value="Genomic_DNA"/>
</dbReference>
<keyword evidence="3" id="KW-1185">Reference proteome</keyword>